<sequence>MDVEVEYWGEIVSLIPKITEVDILVDPEICLFHSTKLSVKKYKESGL</sequence>
<comment type="caution">
    <text evidence="1">The sequence shown here is derived from an EMBL/GenBank/DDBJ whole genome shotgun (WGS) entry which is preliminary data.</text>
</comment>
<reference evidence="1" key="1">
    <citation type="submission" date="2023-05" db="EMBL/GenBank/DDBJ databases">
        <authorList>
            <person name="Stuckert A."/>
        </authorList>
    </citation>
    <scope>NUCLEOTIDE SEQUENCE</scope>
</reference>
<proteinExistence type="predicted"/>
<keyword evidence="2" id="KW-1185">Reference proteome</keyword>
<name>A0ABN9D277_9NEOB</name>
<organism evidence="1 2">
    <name type="scientific">Staurois parvus</name>
    <dbReference type="NCBI Taxonomy" id="386267"/>
    <lineage>
        <taxon>Eukaryota</taxon>
        <taxon>Metazoa</taxon>
        <taxon>Chordata</taxon>
        <taxon>Craniata</taxon>
        <taxon>Vertebrata</taxon>
        <taxon>Euteleostomi</taxon>
        <taxon>Amphibia</taxon>
        <taxon>Batrachia</taxon>
        <taxon>Anura</taxon>
        <taxon>Neobatrachia</taxon>
        <taxon>Ranoidea</taxon>
        <taxon>Ranidae</taxon>
        <taxon>Staurois</taxon>
    </lineage>
</organism>
<feature type="non-terminal residue" evidence="1">
    <location>
        <position position="47"/>
    </location>
</feature>
<protein>
    <submittedName>
        <fullName evidence="1">Uncharacterized protein</fullName>
    </submittedName>
</protein>
<evidence type="ECO:0000313" key="2">
    <source>
        <dbReference type="Proteomes" id="UP001162483"/>
    </source>
</evidence>
<accession>A0ABN9D277</accession>
<dbReference type="Proteomes" id="UP001162483">
    <property type="component" value="Unassembled WGS sequence"/>
</dbReference>
<gene>
    <name evidence="1" type="ORF">SPARVUS_LOCUS6403150</name>
</gene>
<dbReference type="EMBL" id="CATNWA010014048">
    <property type="protein sequence ID" value="CAI9566589.1"/>
    <property type="molecule type" value="Genomic_DNA"/>
</dbReference>
<evidence type="ECO:0000313" key="1">
    <source>
        <dbReference type="EMBL" id="CAI9566589.1"/>
    </source>
</evidence>